<evidence type="ECO:0000259" key="1">
    <source>
        <dbReference type="Pfam" id="PF24722"/>
    </source>
</evidence>
<organism evidence="2 3">
    <name type="scientific">Agromyces rhizosphaerae</name>
    <dbReference type="NCBI Taxonomy" id="88374"/>
    <lineage>
        <taxon>Bacteria</taxon>
        <taxon>Bacillati</taxon>
        <taxon>Actinomycetota</taxon>
        <taxon>Actinomycetes</taxon>
        <taxon>Micrococcales</taxon>
        <taxon>Microbacteriaceae</taxon>
        <taxon>Agromyces</taxon>
    </lineage>
</organism>
<feature type="domain" description="DUF7674" evidence="1">
    <location>
        <begin position="11"/>
        <end position="108"/>
    </location>
</feature>
<dbReference type="InterPro" id="IPR056091">
    <property type="entry name" value="DUF7674"/>
</dbReference>
<dbReference type="RefSeq" id="WP_281885508.1">
    <property type="nucleotide sequence ID" value="NZ_BSDP01000001.1"/>
</dbReference>
<evidence type="ECO:0000313" key="2">
    <source>
        <dbReference type="EMBL" id="GLI28276.1"/>
    </source>
</evidence>
<gene>
    <name evidence="2" type="ORF">ARHIZOSPH14_25180</name>
</gene>
<dbReference type="Proteomes" id="UP001144396">
    <property type="component" value="Unassembled WGS sequence"/>
</dbReference>
<dbReference type="AlphaFoldDB" id="A0A9W6FQ71"/>
<sequence length="121" mass="13412">MSVQTVAAVRALVAEHPILADVLSESVEDNCGEVLPHLILADVMRWLASHVESEQEVCIAIVRWLELEYERGTSDVRDLIAVSGVEMIPDPGQPGSQLRTMLGPTLRSVDPWLPWGSERDR</sequence>
<accession>A0A9W6FQ71</accession>
<dbReference type="Pfam" id="PF24722">
    <property type="entry name" value="DUF7674"/>
    <property type="match status" value="1"/>
</dbReference>
<keyword evidence="3" id="KW-1185">Reference proteome</keyword>
<evidence type="ECO:0000313" key="3">
    <source>
        <dbReference type="Proteomes" id="UP001144396"/>
    </source>
</evidence>
<reference evidence="2" key="1">
    <citation type="submission" date="2022-12" db="EMBL/GenBank/DDBJ databases">
        <title>Reference genome sequencing for broad-spectrum identification of bacterial and archaeal isolates by mass spectrometry.</title>
        <authorList>
            <person name="Sekiguchi Y."/>
            <person name="Tourlousse D.M."/>
        </authorList>
    </citation>
    <scope>NUCLEOTIDE SEQUENCE</scope>
    <source>
        <strain evidence="2">14</strain>
    </source>
</reference>
<dbReference type="EMBL" id="BSDP01000001">
    <property type="protein sequence ID" value="GLI28276.1"/>
    <property type="molecule type" value="Genomic_DNA"/>
</dbReference>
<name>A0A9W6FQ71_9MICO</name>
<protein>
    <recommendedName>
        <fullName evidence="1">DUF7674 domain-containing protein</fullName>
    </recommendedName>
</protein>
<proteinExistence type="predicted"/>
<comment type="caution">
    <text evidence="2">The sequence shown here is derived from an EMBL/GenBank/DDBJ whole genome shotgun (WGS) entry which is preliminary data.</text>
</comment>